<dbReference type="Proteomes" id="UP000765509">
    <property type="component" value="Unassembled WGS sequence"/>
</dbReference>
<sequence length="133" mass="15176">MPGDDRSYNSCLVIVERFSNTLIFLPCHKDDTSMDTAINICNTVVSWTGIFTKISNERDPKFTSELWTNLHQLLDTNLFFSTAYHPQTHGLGKIMIQTLEEMVRRFCAYGLELKYCDGFTNNLCTLLPAVELA</sequence>
<dbReference type="EMBL" id="AVOT02009528">
    <property type="protein sequence ID" value="MBW0488270.1"/>
    <property type="molecule type" value="Genomic_DNA"/>
</dbReference>
<dbReference type="SUPFAM" id="SSF53098">
    <property type="entry name" value="Ribonuclease H-like"/>
    <property type="match status" value="1"/>
</dbReference>
<evidence type="ECO:0008006" key="3">
    <source>
        <dbReference type="Google" id="ProtNLM"/>
    </source>
</evidence>
<dbReference type="PANTHER" id="PTHR37984:SF5">
    <property type="entry name" value="PROTEIN NYNRIN-LIKE"/>
    <property type="match status" value="1"/>
</dbReference>
<dbReference type="OrthoDB" id="108047at2759"/>
<evidence type="ECO:0000313" key="2">
    <source>
        <dbReference type="Proteomes" id="UP000765509"/>
    </source>
</evidence>
<dbReference type="InterPro" id="IPR036397">
    <property type="entry name" value="RNaseH_sf"/>
</dbReference>
<gene>
    <name evidence="1" type="ORF">O181_027985</name>
</gene>
<accession>A0A9Q3CSE6</accession>
<dbReference type="AlphaFoldDB" id="A0A9Q3CSE6"/>
<dbReference type="InterPro" id="IPR050951">
    <property type="entry name" value="Retrovirus_Pol_polyprotein"/>
</dbReference>
<dbReference type="PANTHER" id="PTHR37984">
    <property type="entry name" value="PROTEIN CBG26694"/>
    <property type="match status" value="1"/>
</dbReference>
<keyword evidence="2" id="KW-1185">Reference proteome</keyword>
<dbReference type="InterPro" id="IPR012337">
    <property type="entry name" value="RNaseH-like_sf"/>
</dbReference>
<evidence type="ECO:0000313" key="1">
    <source>
        <dbReference type="EMBL" id="MBW0488270.1"/>
    </source>
</evidence>
<comment type="caution">
    <text evidence="1">The sequence shown here is derived from an EMBL/GenBank/DDBJ whole genome shotgun (WGS) entry which is preliminary data.</text>
</comment>
<dbReference type="Gene3D" id="3.30.420.10">
    <property type="entry name" value="Ribonuclease H-like superfamily/Ribonuclease H"/>
    <property type="match status" value="1"/>
</dbReference>
<dbReference type="GO" id="GO:0003676">
    <property type="term" value="F:nucleic acid binding"/>
    <property type="evidence" value="ECO:0007669"/>
    <property type="project" value="InterPro"/>
</dbReference>
<protein>
    <recommendedName>
        <fullName evidence="3">Integrase catalytic domain-containing protein</fullName>
    </recommendedName>
</protein>
<organism evidence="1 2">
    <name type="scientific">Austropuccinia psidii MF-1</name>
    <dbReference type="NCBI Taxonomy" id="1389203"/>
    <lineage>
        <taxon>Eukaryota</taxon>
        <taxon>Fungi</taxon>
        <taxon>Dikarya</taxon>
        <taxon>Basidiomycota</taxon>
        <taxon>Pucciniomycotina</taxon>
        <taxon>Pucciniomycetes</taxon>
        <taxon>Pucciniales</taxon>
        <taxon>Sphaerophragmiaceae</taxon>
        <taxon>Austropuccinia</taxon>
    </lineage>
</organism>
<name>A0A9Q3CSE6_9BASI</name>
<proteinExistence type="predicted"/>
<reference evidence="1" key="1">
    <citation type="submission" date="2021-03" db="EMBL/GenBank/DDBJ databases">
        <title>Draft genome sequence of rust myrtle Austropuccinia psidii MF-1, a brazilian biotype.</title>
        <authorList>
            <person name="Quecine M.C."/>
            <person name="Pachon D.M.R."/>
            <person name="Bonatelli M.L."/>
            <person name="Correr F.H."/>
            <person name="Franceschini L.M."/>
            <person name="Leite T.F."/>
            <person name="Margarido G.R.A."/>
            <person name="Almeida C.A."/>
            <person name="Ferrarezi J.A."/>
            <person name="Labate C.A."/>
        </authorList>
    </citation>
    <scope>NUCLEOTIDE SEQUENCE</scope>
    <source>
        <strain evidence="1">MF-1</strain>
    </source>
</reference>